<feature type="region of interest" description="Disordered" evidence="1">
    <location>
        <begin position="1"/>
        <end position="55"/>
    </location>
</feature>
<dbReference type="EMBL" id="JAHLUN010000002">
    <property type="protein sequence ID" value="KAG7768023.1"/>
    <property type="molecule type" value="Genomic_DNA"/>
</dbReference>
<dbReference type="Proteomes" id="UP000697297">
    <property type="component" value="Unassembled WGS sequence"/>
</dbReference>
<comment type="caution">
    <text evidence="2">The sequence shown here is derived from an EMBL/GenBank/DDBJ whole genome shotgun (WGS) entry which is preliminary data.</text>
</comment>
<keyword evidence="3" id="KW-1185">Reference proteome</keyword>
<organism evidence="2 3">
    <name type="scientific">Ogataea haglerorum</name>
    <dbReference type="NCBI Taxonomy" id="1937702"/>
    <lineage>
        <taxon>Eukaryota</taxon>
        <taxon>Fungi</taxon>
        <taxon>Dikarya</taxon>
        <taxon>Ascomycota</taxon>
        <taxon>Saccharomycotina</taxon>
        <taxon>Pichiomycetes</taxon>
        <taxon>Pichiales</taxon>
        <taxon>Pichiaceae</taxon>
        <taxon>Ogataea</taxon>
    </lineage>
</organism>
<evidence type="ECO:0000313" key="3">
    <source>
        <dbReference type="Proteomes" id="UP000697297"/>
    </source>
</evidence>
<evidence type="ECO:0000313" key="2">
    <source>
        <dbReference type="EMBL" id="KAG7768023.1"/>
    </source>
</evidence>
<sequence>MSSPTMFKQSYTREASGSSSHEKQSLSFGHKQSVASHSPPSRRRKSSFTTSSSPYARRRSFLSKSMLDNDNFQIYELSSSAPSACFVSEENGSRARIPSFSINLTQSQGFIWNQDLFASSYQQVRAGLNPDEFQEGSKSVEVVDIILDDDTDTENLAGSQKEPGREKKGHQESHGAGCDDESIFPVDY</sequence>
<feature type="compositionally biased region" description="Basic and acidic residues" evidence="1">
    <location>
        <begin position="162"/>
        <end position="173"/>
    </location>
</feature>
<reference evidence="2 3" key="1">
    <citation type="journal article" date="2021" name="G3 (Bethesda)">
        <title>Genomic diversity, chromosomal rearrangements, and interspecies hybridization in the ogataea polymorpha species complex.</title>
        <authorList>
            <person name="Hanson S.J."/>
            <person name="Cinneide E.O."/>
            <person name="Salzberg L.I."/>
            <person name="Wolfe K.H."/>
            <person name="McGowan J."/>
            <person name="Fitzpatrick D.A."/>
            <person name="Matlin K."/>
        </authorList>
    </citation>
    <scope>NUCLEOTIDE SEQUENCE [LARGE SCALE GENOMIC DNA]</scope>
    <source>
        <strain evidence="2">81-436-3</strain>
    </source>
</reference>
<proteinExistence type="predicted"/>
<feature type="compositionally biased region" description="Polar residues" evidence="1">
    <location>
        <begin position="1"/>
        <end position="19"/>
    </location>
</feature>
<name>A0ABQ7RLE8_9ASCO</name>
<gene>
    <name evidence="2" type="ORF">KL946_000841</name>
</gene>
<feature type="region of interest" description="Disordered" evidence="1">
    <location>
        <begin position="151"/>
        <end position="188"/>
    </location>
</feature>
<accession>A0ABQ7RLE8</accession>
<evidence type="ECO:0000256" key="1">
    <source>
        <dbReference type="SAM" id="MobiDB-lite"/>
    </source>
</evidence>
<protein>
    <submittedName>
        <fullName evidence="2">Uncharacterized protein</fullName>
    </submittedName>
</protein>